<name>A0A392RX15_9FABA</name>
<organism evidence="1 2">
    <name type="scientific">Trifolium medium</name>
    <dbReference type="NCBI Taxonomy" id="97028"/>
    <lineage>
        <taxon>Eukaryota</taxon>
        <taxon>Viridiplantae</taxon>
        <taxon>Streptophyta</taxon>
        <taxon>Embryophyta</taxon>
        <taxon>Tracheophyta</taxon>
        <taxon>Spermatophyta</taxon>
        <taxon>Magnoliopsida</taxon>
        <taxon>eudicotyledons</taxon>
        <taxon>Gunneridae</taxon>
        <taxon>Pentapetalae</taxon>
        <taxon>rosids</taxon>
        <taxon>fabids</taxon>
        <taxon>Fabales</taxon>
        <taxon>Fabaceae</taxon>
        <taxon>Papilionoideae</taxon>
        <taxon>50 kb inversion clade</taxon>
        <taxon>NPAAA clade</taxon>
        <taxon>Hologalegina</taxon>
        <taxon>IRL clade</taxon>
        <taxon>Trifolieae</taxon>
        <taxon>Trifolium</taxon>
    </lineage>
</organism>
<dbReference type="EMBL" id="LXQA010285482">
    <property type="protein sequence ID" value="MCI40919.1"/>
    <property type="molecule type" value="Genomic_DNA"/>
</dbReference>
<dbReference type="Proteomes" id="UP000265520">
    <property type="component" value="Unassembled WGS sequence"/>
</dbReference>
<reference evidence="1 2" key="1">
    <citation type="journal article" date="2018" name="Front. Plant Sci.">
        <title>Red Clover (Trifolium pratense) and Zigzag Clover (T. medium) - A Picture of Genomic Similarities and Differences.</title>
        <authorList>
            <person name="Dluhosova J."/>
            <person name="Istvanek J."/>
            <person name="Nedelnik J."/>
            <person name="Repkova J."/>
        </authorList>
    </citation>
    <scope>NUCLEOTIDE SEQUENCE [LARGE SCALE GENOMIC DNA]</scope>
    <source>
        <strain evidence="2">cv. 10/8</strain>
        <tissue evidence="1">Leaf</tissue>
    </source>
</reference>
<dbReference type="AlphaFoldDB" id="A0A392RX15"/>
<evidence type="ECO:0000313" key="2">
    <source>
        <dbReference type="Proteomes" id="UP000265520"/>
    </source>
</evidence>
<sequence>MASNSSTDADIHSVDSDTLLGQLLSPPRSTAAVVSVDCCHRHGHILFVAVRKTNVEI</sequence>
<evidence type="ECO:0000313" key="1">
    <source>
        <dbReference type="EMBL" id="MCI40919.1"/>
    </source>
</evidence>
<comment type="caution">
    <text evidence="1">The sequence shown here is derived from an EMBL/GenBank/DDBJ whole genome shotgun (WGS) entry which is preliminary data.</text>
</comment>
<accession>A0A392RX15</accession>
<proteinExistence type="predicted"/>
<protein>
    <submittedName>
        <fullName evidence="1">Uncharacterized protein</fullName>
    </submittedName>
</protein>
<keyword evidence="2" id="KW-1185">Reference proteome</keyword>